<dbReference type="NCBIfam" id="NF001299">
    <property type="entry name" value="PRK00241.1"/>
    <property type="match status" value="1"/>
</dbReference>
<comment type="cofactor">
    <cofactor evidence="1">
        <name>Mg(2+)</name>
        <dbReference type="ChEBI" id="CHEBI:18420"/>
    </cofactor>
</comment>
<dbReference type="Gene3D" id="3.90.79.20">
    <property type="match status" value="1"/>
</dbReference>
<dbReference type="Pfam" id="PF09296">
    <property type="entry name" value="NUDIX-like"/>
    <property type="match status" value="1"/>
</dbReference>
<name>A0A8J7ME73_9BACT</name>
<evidence type="ECO:0000259" key="11">
    <source>
        <dbReference type="PROSITE" id="PS51462"/>
    </source>
</evidence>
<dbReference type="PANTHER" id="PTHR42904">
    <property type="entry name" value="NUDIX HYDROLASE, NUDC SUBFAMILY"/>
    <property type="match status" value="1"/>
</dbReference>
<evidence type="ECO:0000256" key="1">
    <source>
        <dbReference type="ARBA" id="ARBA00001946"/>
    </source>
</evidence>
<dbReference type="GO" id="GO:0005829">
    <property type="term" value="C:cytosol"/>
    <property type="evidence" value="ECO:0007669"/>
    <property type="project" value="TreeGrafter"/>
</dbReference>
<dbReference type="EMBL" id="JAENIM010000044">
    <property type="protein sequence ID" value="MBK1792264.1"/>
    <property type="molecule type" value="Genomic_DNA"/>
</dbReference>
<dbReference type="InterPro" id="IPR020476">
    <property type="entry name" value="Nudix_hydrolase"/>
</dbReference>
<evidence type="ECO:0000256" key="5">
    <source>
        <dbReference type="ARBA" id="ARBA00022723"/>
    </source>
</evidence>
<evidence type="ECO:0000256" key="9">
    <source>
        <dbReference type="ARBA" id="ARBA00023679"/>
    </source>
</evidence>
<evidence type="ECO:0000256" key="10">
    <source>
        <dbReference type="RuleBase" id="RU003476"/>
    </source>
</evidence>
<dbReference type="EC" id="3.6.1.22" evidence="4"/>
<dbReference type="Gene3D" id="3.90.79.10">
    <property type="entry name" value="Nucleoside Triphosphate Pyrophosphohydrolase"/>
    <property type="match status" value="1"/>
</dbReference>
<dbReference type="CDD" id="cd03429">
    <property type="entry name" value="NUDIX_NADH_pyrophosphatase_Nudt13"/>
    <property type="match status" value="1"/>
</dbReference>
<comment type="caution">
    <text evidence="12">The sequence shown here is derived from an EMBL/GenBank/DDBJ whole genome shotgun (WGS) entry which is preliminary data.</text>
</comment>
<dbReference type="GO" id="GO:0046872">
    <property type="term" value="F:metal ion binding"/>
    <property type="evidence" value="ECO:0007669"/>
    <property type="project" value="UniProtKB-KW"/>
</dbReference>
<dbReference type="InterPro" id="IPR000086">
    <property type="entry name" value="NUDIX_hydrolase_dom"/>
</dbReference>
<dbReference type="InterPro" id="IPR015376">
    <property type="entry name" value="Znr_NADH_PPase"/>
</dbReference>
<dbReference type="Pfam" id="PF09297">
    <property type="entry name" value="Zn_ribbon_NUD"/>
    <property type="match status" value="1"/>
</dbReference>
<comment type="cofactor">
    <cofactor evidence="2">
        <name>Zn(2+)</name>
        <dbReference type="ChEBI" id="CHEBI:29105"/>
    </cofactor>
</comment>
<evidence type="ECO:0000256" key="7">
    <source>
        <dbReference type="ARBA" id="ARBA00022842"/>
    </source>
</evidence>
<protein>
    <recommendedName>
        <fullName evidence="4">NAD(+) diphosphatase</fullName>
        <ecNumber evidence="4">3.6.1.22</ecNumber>
    </recommendedName>
</protein>
<accession>A0A8J7ME73</accession>
<dbReference type="SUPFAM" id="SSF55811">
    <property type="entry name" value="Nudix"/>
    <property type="match status" value="1"/>
</dbReference>
<dbReference type="InterPro" id="IPR050241">
    <property type="entry name" value="NAD-cap_RNA_hydrolase_NudC"/>
</dbReference>
<dbReference type="PROSITE" id="PS00893">
    <property type="entry name" value="NUDIX_BOX"/>
    <property type="match status" value="1"/>
</dbReference>
<comment type="catalytic activity">
    <reaction evidence="9">
        <text>a 5'-end NAD(+)-phospho-ribonucleoside in mRNA + H2O = a 5'-end phospho-adenosine-phospho-ribonucleoside in mRNA + beta-nicotinamide D-ribonucleotide + 2 H(+)</text>
        <dbReference type="Rhea" id="RHEA:60876"/>
        <dbReference type="Rhea" id="RHEA-COMP:15698"/>
        <dbReference type="Rhea" id="RHEA-COMP:15719"/>
        <dbReference type="ChEBI" id="CHEBI:14649"/>
        <dbReference type="ChEBI" id="CHEBI:15377"/>
        <dbReference type="ChEBI" id="CHEBI:15378"/>
        <dbReference type="ChEBI" id="CHEBI:144029"/>
        <dbReference type="ChEBI" id="CHEBI:144051"/>
    </reaction>
    <physiologicalReaction direction="left-to-right" evidence="9">
        <dbReference type="Rhea" id="RHEA:60877"/>
    </physiologicalReaction>
</comment>
<dbReference type="GO" id="GO:0006742">
    <property type="term" value="P:NADP+ catabolic process"/>
    <property type="evidence" value="ECO:0007669"/>
    <property type="project" value="TreeGrafter"/>
</dbReference>
<evidence type="ECO:0000256" key="2">
    <source>
        <dbReference type="ARBA" id="ARBA00001947"/>
    </source>
</evidence>
<dbReference type="InterPro" id="IPR015797">
    <property type="entry name" value="NUDIX_hydrolase-like_dom_sf"/>
</dbReference>
<dbReference type="RefSeq" id="WP_200312277.1">
    <property type="nucleotide sequence ID" value="NZ_JAENIM010000044.1"/>
</dbReference>
<keyword evidence="5" id="KW-0479">Metal-binding</keyword>
<keyword evidence="7" id="KW-0460">Magnesium</keyword>
<comment type="similarity">
    <text evidence="3">Belongs to the Nudix hydrolase family. NudC subfamily.</text>
</comment>
<dbReference type="Pfam" id="PF00293">
    <property type="entry name" value="NUDIX"/>
    <property type="match status" value="1"/>
</dbReference>
<evidence type="ECO:0000256" key="6">
    <source>
        <dbReference type="ARBA" id="ARBA00022801"/>
    </source>
</evidence>
<dbReference type="PANTHER" id="PTHR42904:SF6">
    <property type="entry name" value="NAD-CAPPED RNA HYDROLASE NUDT12"/>
    <property type="match status" value="1"/>
</dbReference>
<evidence type="ECO:0000256" key="3">
    <source>
        <dbReference type="ARBA" id="ARBA00009595"/>
    </source>
</evidence>
<evidence type="ECO:0000313" key="12">
    <source>
        <dbReference type="EMBL" id="MBK1792264.1"/>
    </source>
</evidence>
<feature type="domain" description="Nudix hydrolase" evidence="11">
    <location>
        <begin position="162"/>
        <end position="288"/>
    </location>
</feature>
<reference evidence="12" key="1">
    <citation type="submission" date="2021-01" db="EMBL/GenBank/DDBJ databases">
        <title>Modified the classification status of verrucomicrobia.</title>
        <authorList>
            <person name="Feng X."/>
        </authorList>
    </citation>
    <scope>NUCLEOTIDE SEQUENCE</scope>
    <source>
        <strain evidence="12">_KCTC 22039</strain>
    </source>
</reference>
<dbReference type="PRINTS" id="PR00502">
    <property type="entry name" value="NUDIXFAMILY"/>
</dbReference>
<evidence type="ECO:0000256" key="8">
    <source>
        <dbReference type="ARBA" id="ARBA00023027"/>
    </source>
</evidence>
<dbReference type="InterPro" id="IPR015375">
    <property type="entry name" value="NADH_PPase-like_N"/>
</dbReference>
<dbReference type="Proteomes" id="UP000624703">
    <property type="component" value="Unassembled WGS sequence"/>
</dbReference>
<dbReference type="InterPro" id="IPR049734">
    <property type="entry name" value="NudC-like_C"/>
</dbReference>
<sequence length="298" mass="33399">MQSQLKKSWNFATHLRNQQNQLQHAKLQPDARILAIYQHKVWVENLPSAPQLINCPADFQPADEQLTFLGLDGQQPYFSFCLSDAQANKLLESHPNSTFTELKPIAPLLPAGDAELAALACFSSHWHQRHQFCGVCASPTTISDSGHQRQCSNDECDERYFPSMDPAVIMLVTKGDQCLLGRSSRWPDNMYSTLAGFVEPGETAEQAVAREVDEEVGIQVENVIYQNSQSWLFPYSLMLGFRATASHSQINYNPAEIEDARWFTRQQILAGEVDLPNPAAISYQLITAWLNEASSSQP</sequence>
<dbReference type="InterPro" id="IPR020084">
    <property type="entry name" value="NUDIX_hydrolase_CS"/>
</dbReference>
<dbReference type="GO" id="GO:0035529">
    <property type="term" value="F:NADH pyrophosphatase activity"/>
    <property type="evidence" value="ECO:0007669"/>
    <property type="project" value="TreeGrafter"/>
</dbReference>
<dbReference type="GO" id="GO:0019677">
    <property type="term" value="P:NAD+ catabolic process"/>
    <property type="evidence" value="ECO:0007669"/>
    <property type="project" value="TreeGrafter"/>
</dbReference>
<dbReference type="AlphaFoldDB" id="A0A8J7ME73"/>
<proteinExistence type="inferred from homology"/>
<evidence type="ECO:0000313" key="13">
    <source>
        <dbReference type="Proteomes" id="UP000624703"/>
    </source>
</evidence>
<keyword evidence="8" id="KW-0520">NAD</keyword>
<organism evidence="12 13">
    <name type="scientific">Persicirhabdus sediminis</name>
    <dbReference type="NCBI Taxonomy" id="454144"/>
    <lineage>
        <taxon>Bacteria</taxon>
        <taxon>Pseudomonadati</taxon>
        <taxon>Verrucomicrobiota</taxon>
        <taxon>Verrucomicrobiia</taxon>
        <taxon>Verrucomicrobiales</taxon>
        <taxon>Verrucomicrobiaceae</taxon>
        <taxon>Persicirhabdus</taxon>
    </lineage>
</organism>
<gene>
    <name evidence="12" type="primary">nudC</name>
    <name evidence="12" type="ORF">JIN82_13965</name>
</gene>
<keyword evidence="6 10" id="KW-0378">Hydrolase</keyword>
<dbReference type="PROSITE" id="PS51462">
    <property type="entry name" value="NUDIX"/>
    <property type="match status" value="1"/>
</dbReference>
<keyword evidence="13" id="KW-1185">Reference proteome</keyword>
<evidence type="ECO:0000256" key="4">
    <source>
        <dbReference type="ARBA" id="ARBA00012381"/>
    </source>
</evidence>